<dbReference type="PANTHER" id="PTHR48100:SF1">
    <property type="entry name" value="HISTIDINE PHOSPHATASE FAMILY PROTEIN-RELATED"/>
    <property type="match status" value="1"/>
</dbReference>
<dbReference type="CDD" id="cd07067">
    <property type="entry name" value="HP_PGM_like"/>
    <property type="match status" value="1"/>
</dbReference>
<sequence>MLRLSAASLCLLAKRSMSVVVDEACAPRLRLALVRHGESMNNVHEAVSEAAYVANRHADPDLSPRGYRQADALGGFLANASRSKFLGVHPVDEVWVSPHRRTLLTVAPFAAASGHRPRVNTKLFEAGGVYDANDAYDAFAARGGLTRSEMAARHPTYALPDEVTEDGWYAPPTPGSGKETDDECRDRALGVAADVHYDFICAFLDALVAPATRGPFLRWRHWNTAITVVDVDGATGAASFVAQNAVAHLLDERDPALLSGFPL</sequence>
<dbReference type="PROSITE" id="PS00175">
    <property type="entry name" value="PG_MUTASE"/>
    <property type="match status" value="1"/>
</dbReference>
<dbReference type="Gene3D" id="3.40.50.1240">
    <property type="entry name" value="Phosphoglycerate mutase-like"/>
    <property type="match status" value="1"/>
</dbReference>
<evidence type="ECO:0000256" key="3">
    <source>
        <dbReference type="SAM" id="SignalP"/>
    </source>
</evidence>
<dbReference type="InterPro" id="IPR013078">
    <property type="entry name" value="His_Pase_superF_clade-1"/>
</dbReference>
<keyword evidence="2" id="KW-0413">Isomerase</keyword>
<dbReference type="SMART" id="SM00855">
    <property type="entry name" value="PGAM"/>
    <property type="match status" value="1"/>
</dbReference>
<keyword evidence="5" id="KW-1185">Reference proteome</keyword>
<dbReference type="EMBL" id="JBBJCI010000140">
    <property type="protein sequence ID" value="KAK7242856.1"/>
    <property type="molecule type" value="Genomic_DNA"/>
</dbReference>
<keyword evidence="1" id="KW-0324">Glycolysis</keyword>
<reference evidence="4 5" key="1">
    <citation type="submission" date="2024-03" db="EMBL/GenBank/DDBJ databases">
        <title>Aureococcus anophagefferens CCMP1851 and Kratosvirus quantuckense: Draft genome of a second virus-susceptible host strain in the model system.</title>
        <authorList>
            <person name="Chase E."/>
            <person name="Truchon A.R."/>
            <person name="Schepens W."/>
            <person name="Wilhelm S.W."/>
        </authorList>
    </citation>
    <scope>NUCLEOTIDE SEQUENCE [LARGE SCALE GENOMIC DNA]</scope>
    <source>
        <strain evidence="4 5">CCMP1851</strain>
    </source>
</reference>
<feature type="signal peptide" evidence="3">
    <location>
        <begin position="1"/>
        <end position="18"/>
    </location>
</feature>
<organism evidence="4 5">
    <name type="scientific">Aureococcus anophagefferens</name>
    <name type="common">Harmful bloom alga</name>
    <dbReference type="NCBI Taxonomy" id="44056"/>
    <lineage>
        <taxon>Eukaryota</taxon>
        <taxon>Sar</taxon>
        <taxon>Stramenopiles</taxon>
        <taxon>Ochrophyta</taxon>
        <taxon>Pelagophyceae</taxon>
        <taxon>Pelagomonadales</taxon>
        <taxon>Pelagomonadaceae</taxon>
        <taxon>Aureococcus</taxon>
    </lineage>
</organism>
<dbReference type="InterPro" id="IPR029033">
    <property type="entry name" value="His_PPase_superfam"/>
</dbReference>
<name>A0ABR1G3M8_AURAN</name>
<evidence type="ECO:0000313" key="5">
    <source>
        <dbReference type="Proteomes" id="UP001363151"/>
    </source>
</evidence>
<dbReference type="Pfam" id="PF00300">
    <property type="entry name" value="His_Phos_1"/>
    <property type="match status" value="1"/>
</dbReference>
<proteinExistence type="predicted"/>
<accession>A0ABR1G3M8</accession>
<dbReference type="PANTHER" id="PTHR48100">
    <property type="entry name" value="BROAD-SPECIFICITY PHOSPHATASE YOR283W-RELATED"/>
    <property type="match status" value="1"/>
</dbReference>
<dbReference type="Proteomes" id="UP001363151">
    <property type="component" value="Unassembled WGS sequence"/>
</dbReference>
<evidence type="ECO:0000256" key="1">
    <source>
        <dbReference type="ARBA" id="ARBA00023152"/>
    </source>
</evidence>
<evidence type="ECO:0000256" key="2">
    <source>
        <dbReference type="ARBA" id="ARBA00023235"/>
    </source>
</evidence>
<keyword evidence="3" id="KW-0732">Signal</keyword>
<dbReference type="SUPFAM" id="SSF53254">
    <property type="entry name" value="Phosphoglycerate mutase-like"/>
    <property type="match status" value="1"/>
</dbReference>
<evidence type="ECO:0000313" key="4">
    <source>
        <dbReference type="EMBL" id="KAK7242856.1"/>
    </source>
</evidence>
<protein>
    <recommendedName>
        <fullName evidence="6">Phosphoglycerate mutase (2,3-diphosphoglycerate-dependent)</fullName>
    </recommendedName>
</protein>
<evidence type="ECO:0008006" key="6">
    <source>
        <dbReference type="Google" id="ProtNLM"/>
    </source>
</evidence>
<feature type="chain" id="PRO_5046144426" description="Phosphoglycerate mutase (2,3-diphosphoglycerate-dependent)" evidence="3">
    <location>
        <begin position="19"/>
        <end position="263"/>
    </location>
</feature>
<dbReference type="InterPro" id="IPR001345">
    <property type="entry name" value="PG/BPGM_mutase_AS"/>
</dbReference>
<comment type="caution">
    <text evidence="4">The sequence shown here is derived from an EMBL/GenBank/DDBJ whole genome shotgun (WGS) entry which is preliminary data.</text>
</comment>
<dbReference type="InterPro" id="IPR050275">
    <property type="entry name" value="PGM_Phosphatase"/>
</dbReference>
<gene>
    <name evidence="4" type="ORF">SO694_00015411</name>
</gene>